<name>A0ABX0XLM3_9SPHN</name>
<dbReference type="Proteomes" id="UP000734218">
    <property type="component" value="Unassembled WGS sequence"/>
</dbReference>
<dbReference type="SUPFAM" id="SSF53756">
    <property type="entry name" value="UDP-Glycosyltransferase/glycogen phosphorylase"/>
    <property type="match status" value="1"/>
</dbReference>
<evidence type="ECO:0000313" key="2">
    <source>
        <dbReference type="Proteomes" id="UP000734218"/>
    </source>
</evidence>
<gene>
    <name evidence="1" type="ORF">GGR88_001746</name>
</gene>
<dbReference type="Gene3D" id="3.40.50.2000">
    <property type="entry name" value="Glycogen Phosphorylase B"/>
    <property type="match status" value="1"/>
</dbReference>
<keyword evidence="2" id="KW-1185">Reference proteome</keyword>
<dbReference type="PANTHER" id="PTHR12526:SF630">
    <property type="entry name" value="GLYCOSYLTRANSFERASE"/>
    <property type="match status" value="1"/>
</dbReference>
<organism evidence="1 2">
    <name type="scientific">Sphingomonas jejuensis</name>
    <dbReference type="NCBI Taxonomy" id="904715"/>
    <lineage>
        <taxon>Bacteria</taxon>
        <taxon>Pseudomonadati</taxon>
        <taxon>Pseudomonadota</taxon>
        <taxon>Alphaproteobacteria</taxon>
        <taxon>Sphingomonadales</taxon>
        <taxon>Sphingomonadaceae</taxon>
        <taxon>Sphingomonas</taxon>
    </lineage>
</organism>
<comment type="caution">
    <text evidence="1">The sequence shown here is derived from an EMBL/GenBank/DDBJ whole genome shotgun (WGS) entry which is preliminary data.</text>
</comment>
<evidence type="ECO:0000313" key="1">
    <source>
        <dbReference type="EMBL" id="NJC34272.1"/>
    </source>
</evidence>
<proteinExistence type="predicted"/>
<reference evidence="1 2" key="1">
    <citation type="submission" date="2020-03" db="EMBL/GenBank/DDBJ databases">
        <title>Genomic Encyclopedia of Type Strains, Phase IV (KMG-IV): sequencing the most valuable type-strain genomes for metagenomic binning, comparative biology and taxonomic classification.</title>
        <authorList>
            <person name="Goeker M."/>
        </authorList>
    </citation>
    <scope>NUCLEOTIDE SEQUENCE [LARGE SCALE GENOMIC DNA]</scope>
    <source>
        <strain evidence="1 2">DSM 27651</strain>
    </source>
</reference>
<accession>A0ABX0XLM3</accession>
<dbReference type="Pfam" id="PF13692">
    <property type="entry name" value="Glyco_trans_1_4"/>
    <property type="match status" value="1"/>
</dbReference>
<dbReference type="RefSeq" id="WP_167954133.1">
    <property type="nucleotide sequence ID" value="NZ_JAATJE010000001.1"/>
</dbReference>
<dbReference type="EMBL" id="JAATJE010000001">
    <property type="protein sequence ID" value="NJC34272.1"/>
    <property type="molecule type" value="Genomic_DNA"/>
</dbReference>
<sequence>MSAGLQCNGFPAFDAYGACSQHSVQFFDTRMPEKAVISSSELRLKQGSCSSREPLRLAFSGRLDPIKGVEDLVPVIAEARRAGADVTLDIFGDGPSRALIEHQIGAGGLDDAITLHGSVDYLTRLVPFFRQNVDMFLCCHKQADPSCTYMETAGCGVPTIGYNNAALRGLLSLGGFGDVCRMGDIKQLANIVVDLCENRQKVTEMMSVAASVARSHSFEREFAKRVVHLSEASETAAHVASLPRVPVFPTRLDLRNAA</sequence>
<protein>
    <submittedName>
        <fullName evidence="1">Glycosyltransferase involved in cell wall biosynthesis</fullName>
    </submittedName>
</protein>
<dbReference type="PANTHER" id="PTHR12526">
    <property type="entry name" value="GLYCOSYLTRANSFERASE"/>
    <property type="match status" value="1"/>
</dbReference>